<dbReference type="PRINTS" id="PR00455">
    <property type="entry name" value="HTHTETR"/>
</dbReference>
<gene>
    <name evidence="6" type="ORF">GCM10009554_37160</name>
</gene>
<name>A0ABP4AZG9_9ACTN</name>
<dbReference type="PROSITE" id="PS50977">
    <property type="entry name" value="HTH_TETR_2"/>
    <property type="match status" value="1"/>
</dbReference>
<dbReference type="Gene3D" id="1.10.357.10">
    <property type="entry name" value="Tetracycline Repressor, domain 2"/>
    <property type="match status" value="1"/>
</dbReference>
<dbReference type="EMBL" id="BAAAHK010000008">
    <property type="protein sequence ID" value="GAA0943679.1"/>
    <property type="molecule type" value="Genomic_DNA"/>
</dbReference>
<accession>A0ABP4AZG9</accession>
<dbReference type="Pfam" id="PF00440">
    <property type="entry name" value="TetR_N"/>
    <property type="match status" value="1"/>
</dbReference>
<organism evidence="6 7">
    <name type="scientific">Kribbella koreensis</name>
    <dbReference type="NCBI Taxonomy" id="57909"/>
    <lineage>
        <taxon>Bacteria</taxon>
        <taxon>Bacillati</taxon>
        <taxon>Actinomycetota</taxon>
        <taxon>Actinomycetes</taxon>
        <taxon>Propionibacteriales</taxon>
        <taxon>Kribbellaceae</taxon>
        <taxon>Kribbella</taxon>
    </lineage>
</organism>
<feature type="domain" description="HTH tetR-type" evidence="5">
    <location>
        <begin position="16"/>
        <end position="76"/>
    </location>
</feature>
<keyword evidence="1" id="KW-0805">Transcription regulation</keyword>
<evidence type="ECO:0000256" key="2">
    <source>
        <dbReference type="ARBA" id="ARBA00023125"/>
    </source>
</evidence>
<dbReference type="PANTHER" id="PTHR30055">
    <property type="entry name" value="HTH-TYPE TRANSCRIPTIONAL REGULATOR RUTR"/>
    <property type="match status" value="1"/>
</dbReference>
<evidence type="ECO:0000313" key="7">
    <source>
        <dbReference type="Proteomes" id="UP001500542"/>
    </source>
</evidence>
<evidence type="ECO:0000259" key="5">
    <source>
        <dbReference type="PROSITE" id="PS50977"/>
    </source>
</evidence>
<keyword evidence="3" id="KW-0804">Transcription</keyword>
<evidence type="ECO:0000256" key="1">
    <source>
        <dbReference type="ARBA" id="ARBA00023015"/>
    </source>
</evidence>
<dbReference type="InterPro" id="IPR001647">
    <property type="entry name" value="HTH_TetR"/>
</dbReference>
<evidence type="ECO:0000313" key="6">
    <source>
        <dbReference type="EMBL" id="GAA0943679.1"/>
    </source>
</evidence>
<dbReference type="InterPro" id="IPR050109">
    <property type="entry name" value="HTH-type_TetR-like_transc_reg"/>
</dbReference>
<reference evidence="7" key="1">
    <citation type="journal article" date="2019" name="Int. J. Syst. Evol. Microbiol.">
        <title>The Global Catalogue of Microorganisms (GCM) 10K type strain sequencing project: providing services to taxonomists for standard genome sequencing and annotation.</title>
        <authorList>
            <consortium name="The Broad Institute Genomics Platform"/>
            <consortium name="The Broad Institute Genome Sequencing Center for Infectious Disease"/>
            <person name="Wu L."/>
            <person name="Ma J."/>
        </authorList>
    </citation>
    <scope>NUCLEOTIDE SEQUENCE [LARGE SCALE GENOMIC DNA]</scope>
    <source>
        <strain evidence="7">JCM 10977</strain>
    </source>
</reference>
<comment type="caution">
    <text evidence="6">The sequence shown here is derived from an EMBL/GenBank/DDBJ whole genome shotgun (WGS) entry which is preliminary data.</text>
</comment>
<sequence>MRVPENGQTRRDLYADMTKREVLRSARKLFGQIGYSQTTVESIARDAGVSPATIYAQCGGKEGLLRALMDLWTTSDLVPSTIAECLAAESAHAKLDALARGYVAIYAEFGDIIQIVTRAAAASPVAEAYLEVADERQQNALRDIVTGMRDAGGLADGITVDEAVQVIFFHFRYPQFALAADEFGWGAERTTRWLTERVASVILR</sequence>
<feature type="DNA-binding region" description="H-T-H motif" evidence="4">
    <location>
        <begin position="39"/>
        <end position="58"/>
    </location>
</feature>
<dbReference type="InterPro" id="IPR009057">
    <property type="entry name" value="Homeodomain-like_sf"/>
</dbReference>
<keyword evidence="2 4" id="KW-0238">DNA-binding</keyword>
<dbReference type="PANTHER" id="PTHR30055:SF234">
    <property type="entry name" value="HTH-TYPE TRANSCRIPTIONAL REGULATOR BETI"/>
    <property type="match status" value="1"/>
</dbReference>
<keyword evidence="7" id="KW-1185">Reference proteome</keyword>
<protein>
    <submittedName>
        <fullName evidence="6">TetR/AcrR family transcriptional regulator</fullName>
    </submittedName>
</protein>
<dbReference type="SUPFAM" id="SSF46689">
    <property type="entry name" value="Homeodomain-like"/>
    <property type="match status" value="1"/>
</dbReference>
<proteinExistence type="predicted"/>
<dbReference type="Proteomes" id="UP001500542">
    <property type="component" value="Unassembled WGS sequence"/>
</dbReference>
<evidence type="ECO:0000256" key="3">
    <source>
        <dbReference type="ARBA" id="ARBA00023163"/>
    </source>
</evidence>
<evidence type="ECO:0000256" key="4">
    <source>
        <dbReference type="PROSITE-ProRule" id="PRU00335"/>
    </source>
</evidence>
<dbReference type="Gene3D" id="1.10.10.60">
    <property type="entry name" value="Homeodomain-like"/>
    <property type="match status" value="1"/>
</dbReference>